<evidence type="ECO:0000313" key="2">
    <source>
        <dbReference type="EMBL" id="MFD1049314.1"/>
    </source>
</evidence>
<organism evidence="2 3">
    <name type="scientific">Kibdelosporangium lantanae</name>
    <dbReference type="NCBI Taxonomy" id="1497396"/>
    <lineage>
        <taxon>Bacteria</taxon>
        <taxon>Bacillati</taxon>
        <taxon>Actinomycetota</taxon>
        <taxon>Actinomycetes</taxon>
        <taxon>Pseudonocardiales</taxon>
        <taxon>Pseudonocardiaceae</taxon>
        <taxon>Kibdelosporangium</taxon>
    </lineage>
</organism>
<evidence type="ECO:0000313" key="3">
    <source>
        <dbReference type="Proteomes" id="UP001597045"/>
    </source>
</evidence>
<comment type="caution">
    <text evidence="2">The sequence shown here is derived from an EMBL/GenBank/DDBJ whole genome shotgun (WGS) entry which is preliminary data.</text>
</comment>
<dbReference type="Proteomes" id="UP001597045">
    <property type="component" value="Unassembled WGS sequence"/>
</dbReference>
<accession>A0ABW3MJB8</accession>
<reference evidence="3" key="1">
    <citation type="journal article" date="2019" name="Int. J. Syst. Evol. Microbiol.">
        <title>The Global Catalogue of Microorganisms (GCM) 10K type strain sequencing project: providing services to taxonomists for standard genome sequencing and annotation.</title>
        <authorList>
            <consortium name="The Broad Institute Genomics Platform"/>
            <consortium name="The Broad Institute Genome Sequencing Center for Infectious Disease"/>
            <person name="Wu L."/>
            <person name="Ma J."/>
        </authorList>
    </citation>
    <scope>NUCLEOTIDE SEQUENCE [LARGE SCALE GENOMIC DNA]</scope>
    <source>
        <strain evidence="3">JCM 31486</strain>
    </source>
</reference>
<name>A0ABW3MJB8_9PSEU</name>
<sequence length="50" mass="5349">MAGPCRSQHIEAVHVGQTEVEHDQLGGTPGEHVDRPHPEPVVTTANSLAR</sequence>
<keyword evidence="3" id="KW-1185">Reference proteome</keyword>
<evidence type="ECO:0000256" key="1">
    <source>
        <dbReference type="SAM" id="MobiDB-lite"/>
    </source>
</evidence>
<protein>
    <submittedName>
        <fullName evidence="2">Uncharacterized protein</fullName>
    </submittedName>
</protein>
<feature type="region of interest" description="Disordered" evidence="1">
    <location>
        <begin position="1"/>
        <end position="50"/>
    </location>
</feature>
<proteinExistence type="predicted"/>
<dbReference type="EMBL" id="JBHTIS010002101">
    <property type="protein sequence ID" value="MFD1049314.1"/>
    <property type="molecule type" value="Genomic_DNA"/>
</dbReference>
<gene>
    <name evidence="2" type="ORF">ACFQ1S_29135</name>
</gene>